<comment type="caution">
    <text evidence="1">The sequence shown here is derived from an EMBL/GenBank/DDBJ whole genome shotgun (WGS) entry which is preliminary data.</text>
</comment>
<gene>
    <name evidence="1" type="ORF">PGLA1383_LOCUS46458</name>
    <name evidence="2" type="ORF">PGLA1383_LOCUS57866</name>
    <name evidence="3" type="ORF">PGLA2088_LOCUS27572</name>
</gene>
<dbReference type="OrthoDB" id="419009at2759"/>
<dbReference type="AlphaFoldDB" id="A0A813GXN4"/>
<reference evidence="1" key="1">
    <citation type="submission" date="2021-02" db="EMBL/GenBank/DDBJ databases">
        <authorList>
            <person name="Dougan E. K."/>
            <person name="Rhodes N."/>
            <person name="Thang M."/>
            <person name="Chan C."/>
        </authorList>
    </citation>
    <scope>NUCLEOTIDE SEQUENCE</scope>
</reference>
<dbReference type="EMBL" id="CAJNNV010029780">
    <property type="protein sequence ID" value="CAE8630062.1"/>
    <property type="molecule type" value="Genomic_DNA"/>
</dbReference>
<evidence type="ECO:0000313" key="1">
    <source>
        <dbReference type="EMBL" id="CAE8630062.1"/>
    </source>
</evidence>
<organism evidence="1 4">
    <name type="scientific">Polarella glacialis</name>
    <name type="common">Dinoflagellate</name>
    <dbReference type="NCBI Taxonomy" id="89957"/>
    <lineage>
        <taxon>Eukaryota</taxon>
        <taxon>Sar</taxon>
        <taxon>Alveolata</taxon>
        <taxon>Dinophyceae</taxon>
        <taxon>Suessiales</taxon>
        <taxon>Suessiaceae</taxon>
        <taxon>Polarella</taxon>
    </lineage>
</organism>
<dbReference type="Proteomes" id="UP000654075">
    <property type="component" value="Unassembled WGS sequence"/>
</dbReference>
<evidence type="ECO:0000313" key="2">
    <source>
        <dbReference type="EMBL" id="CAE8643544.1"/>
    </source>
</evidence>
<proteinExistence type="predicted"/>
<dbReference type="EMBL" id="CAJNNV010033386">
    <property type="protein sequence ID" value="CAE8643544.1"/>
    <property type="molecule type" value="Genomic_DNA"/>
</dbReference>
<evidence type="ECO:0000313" key="3">
    <source>
        <dbReference type="EMBL" id="CAE8691782.1"/>
    </source>
</evidence>
<dbReference type="Proteomes" id="UP000626109">
    <property type="component" value="Unassembled WGS sequence"/>
</dbReference>
<sequence length="557" mass="59703">MSAMAVATRRSRRSRQLCVVAVTACVLPLALLRSLTSANVQAFADGLSSGNSDALSWQQQFARVGKPWQQQHKLRVAGSEVEVDAVSNNAGEQWQVAVAETGGADRPSAFLARIAGGDVAYGVTYDSAHSRVRLPAKAGVKRMALAAASKDADPDDLDWTFQVEGQHGRHFSATGDRESLVYDASVGMEWPVAEGLKALYALDVKRRAGGESLLPTWARQGAGLRYTSRLGDLKLSLHQPDPDLSEPGLNYEAVLRGKLREVGDVGKKVLASSPEYVLRAAHEGGEPDSYSARLKMPGHRGLTSGLELGLKEGQPSISGYAEFAGKRKVAQGLEFSAVSKLVIASQKPGQERLSLLPVGIGASADLAELVPGLDEGSSVDVRTLYKLGAERPALAMRARLRARKLAALQLTAKATVNDVGEASTSMHLSASTAKGFQARYETANDGRGLRQAAEVMLPPAGFRNGRARGFGRVFQDASSGGKPRLQLGLQYEADAGFMDRKLRVFGDSTSFDSGGRLLNQNGRLWTSPQLQKIRQTAAVVRKRVDSNFGIGQNWLQK</sequence>
<protein>
    <submittedName>
        <fullName evidence="1">Uncharacterized protein</fullName>
    </submittedName>
</protein>
<evidence type="ECO:0000313" key="4">
    <source>
        <dbReference type="Proteomes" id="UP000654075"/>
    </source>
</evidence>
<keyword evidence="4" id="KW-1185">Reference proteome</keyword>
<name>A0A813GXN4_POLGL</name>
<dbReference type="EMBL" id="CAJNNW010027514">
    <property type="protein sequence ID" value="CAE8691782.1"/>
    <property type="molecule type" value="Genomic_DNA"/>
</dbReference>
<accession>A0A813GXN4</accession>
<dbReference type="OMA" id="NTEGQYD"/>